<dbReference type="EMBL" id="KN817568">
    <property type="protein sequence ID" value="KJA20399.1"/>
    <property type="molecule type" value="Genomic_DNA"/>
</dbReference>
<sequence>MPLARHTATTALVVAASRAPTLGYGPVSLKRTVRAVLPLTPRTARRSHFQLHTIEAYLPKRPPLASTALN</sequence>
<reference evidence="2" key="1">
    <citation type="submission" date="2014-04" db="EMBL/GenBank/DDBJ databases">
        <title>Evolutionary Origins and Diversification of the Mycorrhizal Mutualists.</title>
        <authorList>
            <consortium name="DOE Joint Genome Institute"/>
            <consortium name="Mycorrhizal Genomics Consortium"/>
            <person name="Kohler A."/>
            <person name="Kuo A."/>
            <person name="Nagy L.G."/>
            <person name="Floudas D."/>
            <person name="Copeland A."/>
            <person name="Barry K.W."/>
            <person name="Cichocki N."/>
            <person name="Veneault-Fourrey C."/>
            <person name="LaButti K."/>
            <person name="Lindquist E.A."/>
            <person name="Lipzen A."/>
            <person name="Lundell T."/>
            <person name="Morin E."/>
            <person name="Murat C."/>
            <person name="Riley R."/>
            <person name="Ohm R."/>
            <person name="Sun H."/>
            <person name="Tunlid A."/>
            <person name="Henrissat B."/>
            <person name="Grigoriev I.V."/>
            <person name="Hibbett D.S."/>
            <person name="Martin F."/>
        </authorList>
    </citation>
    <scope>NUCLEOTIDE SEQUENCE [LARGE SCALE GENOMIC DNA]</scope>
    <source>
        <strain evidence="2">FD-334 SS-4</strain>
    </source>
</reference>
<keyword evidence="2" id="KW-1185">Reference proteome</keyword>
<evidence type="ECO:0000313" key="1">
    <source>
        <dbReference type="EMBL" id="KJA20399.1"/>
    </source>
</evidence>
<organism evidence="1 2">
    <name type="scientific">Hypholoma sublateritium (strain FD-334 SS-4)</name>
    <dbReference type="NCBI Taxonomy" id="945553"/>
    <lineage>
        <taxon>Eukaryota</taxon>
        <taxon>Fungi</taxon>
        <taxon>Dikarya</taxon>
        <taxon>Basidiomycota</taxon>
        <taxon>Agaricomycotina</taxon>
        <taxon>Agaricomycetes</taxon>
        <taxon>Agaricomycetidae</taxon>
        <taxon>Agaricales</taxon>
        <taxon>Agaricineae</taxon>
        <taxon>Strophariaceae</taxon>
        <taxon>Hypholoma</taxon>
    </lineage>
</organism>
<evidence type="ECO:0000313" key="2">
    <source>
        <dbReference type="Proteomes" id="UP000054270"/>
    </source>
</evidence>
<proteinExistence type="predicted"/>
<accession>A0A0D2NNJ4</accession>
<gene>
    <name evidence="1" type="ORF">HYPSUDRAFT_43285</name>
</gene>
<name>A0A0D2NNJ4_HYPSF</name>
<dbReference type="Proteomes" id="UP000054270">
    <property type="component" value="Unassembled WGS sequence"/>
</dbReference>
<dbReference type="AlphaFoldDB" id="A0A0D2NNJ4"/>
<protein>
    <submittedName>
        <fullName evidence="1">Uncharacterized protein</fullName>
    </submittedName>
</protein>